<keyword evidence="4" id="KW-1185">Reference proteome</keyword>
<dbReference type="EMBL" id="BMCJ01000002">
    <property type="protein sequence ID" value="GGC83630.1"/>
    <property type="molecule type" value="Genomic_DNA"/>
</dbReference>
<feature type="domain" description="DUF1468" evidence="2">
    <location>
        <begin position="10"/>
        <end position="151"/>
    </location>
</feature>
<feature type="transmembrane region" description="Helical" evidence="1">
    <location>
        <begin position="87"/>
        <end position="112"/>
    </location>
</feature>
<dbReference type="RefSeq" id="WP_062441652.1">
    <property type="nucleotide sequence ID" value="NZ_BMCJ01000002.1"/>
</dbReference>
<keyword evidence="1" id="KW-0472">Membrane</keyword>
<evidence type="ECO:0000256" key="1">
    <source>
        <dbReference type="SAM" id="Phobius"/>
    </source>
</evidence>
<dbReference type="InterPro" id="IPR009936">
    <property type="entry name" value="DUF1468"/>
</dbReference>
<comment type="caution">
    <text evidence="3">The sequence shown here is derived from an EMBL/GenBank/DDBJ whole genome shotgun (WGS) entry which is preliminary data.</text>
</comment>
<evidence type="ECO:0000313" key="3">
    <source>
        <dbReference type="EMBL" id="GGC83630.1"/>
    </source>
</evidence>
<sequence length="156" mass="17445">MNNERVKDILVALIILGVSFLFYINTKTITPPADIFPKVVIIIFSGLGTLLLLKAIFYKKHGQEEESGEEDPEKINAKRRWISITSIIAYIFLVPLLGFFVTSAIFLTGISIYLNDEKFSIKSLVKPLAISVVIMVVLYGTFSVFLKVPIPSGMFI</sequence>
<dbReference type="Proteomes" id="UP000619534">
    <property type="component" value="Unassembled WGS sequence"/>
</dbReference>
<keyword evidence="1" id="KW-0812">Transmembrane</keyword>
<accession>A0ABQ1NUI0</accession>
<proteinExistence type="predicted"/>
<feature type="transmembrane region" description="Helical" evidence="1">
    <location>
        <begin position="124"/>
        <end position="146"/>
    </location>
</feature>
<protein>
    <submittedName>
        <fullName evidence="3">Membrane protein</fullName>
    </submittedName>
</protein>
<gene>
    <name evidence="3" type="ORF">GCM10007216_12830</name>
</gene>
<keyword evidence="1" id="KW-1133">Transmembrane helix</keyword>
<name>A0ABQ1NUI0_9BACI</name>
<dbReference type="Pfam" id="PF07331">
    <property type="entry name" value="TctB"/>
    <property type="match status" value="1"/>
</dbReference>
<evidence type="ECO:0000259" key="2">
    <source>
        <dbReference type="Pfam" id="PF07331"/>
    </source>
</evidence>
<organism evidence="3 4">
    <name type="scientific">Thalassobacillus devorans</name>
    <dbReference type="NCBI Taxonomy" id="279813"/>
    <lineage>
        <taxon>Bacteria</taxon>
        <taxon>Bacillati</taxon>
        <taxon>Bacillota</taxon>
        <taxon>Bacilli</taxon>
        <taxon>Bacillales</taxon>
        <taxon>Bacillaceae</taxon>
        <taxon>Thalassobacillus</taxon>
    </lineage>
</organism>
<reference evidence="4" key="1">
    <citation type="journal article" date="2019" name="Int. J. Syst. Evol. Microbiol.">
        <title>The Global Catalogue of Microorganisms (GCM) 10K type strain sequencing project: providing services to taxonomists for standard genome sequencing and annotation.</title>
        <authorList>
            <consortium name="The Broad Institute Genomics Platform"/>
            <consortium name="The Broad Institute Genome Sequencing Center for Infectious Disease"/>
            <person name="Wu L."/>
            <person name="Ma J."/>
        </authorList>
    </citation>
    <scope>NUCLEOTIDE SEQUENCE [LARGE SCALE GENOMIC DNA]</scope>
    <source>
        <strain evidence="4">CCM 7282</strain>
    </source>
</reference>
<feature type="transmembrane region" description="Helical" evidence="1">
    <location>
        <begin position="9"/>
        <end position="29"/>
    </location>
</feature>
<evidence type="ECO:0000313" key="4">
    <source>
        <dbReference type="Proteomes" id="UP000619534"/>
    </source>
</evidence>
<feature type="transmembrane region" description="Helical" evidence="1">
    <location>
        <begin position="35"/>
        <end position="53"/>
    </location>
</feature>